<evidence type="ECO:0000259" key="1">
    <source>
        <dbReference type="Pfam" id="PF02698"/>
    </source>
</evidence>
<evidence type="ECO:0000313" key="3">
    <source>
        <dbReference type="Proteomes" id="UP001298681"/>
    </source>
</evidence>
<dbReference type="Proteomes" id="UP001298681">
    <property type="component" value="Unassembled WGS sequence"/>
</dbReference>
<comment type="caution">
    <text evidence="2">The sequence shown here is derived from an EMBL/GenBank/DDBJ whole genome shotgun (WGS) entry which is preliminary data.</text>
</comment>
<feature type="domain" description="DUF218" evidence="1">
    <location>
        <begin position="28"/>
        <end position="139"/>
    </location>
</feature>
<dbReference type="EMBL" id="JAKNHQ010000001">
    <property type="protein sequence ID" value="MCG4609375.1"/>
    <property type="molecule type" value="Genomic_DNA"/>
</dbReference>
<keyword evidence="3" id="KW-1185">Reference proteome</keyword>
<protein>
    <submittedName>
        <fullName evidence="2">YdcF family protein</fullName>
    </submittedName>
</protein>
<dbReference type="PANTHER" id="PTHR30336:SF20">
    <property type="entry name" value="DUF218 DOMAIN-CONTAINING PROTEIN"/>
    <property type="match status" value="1"/>
</dbReference>
<dbReference type="InterPro" id="IPR051599">
    <property type="entry name" value="Cell_Envelope_Assoc"/>
</dbReference>
<dbReference type="Pfam" id="PF02698">
    <property type="entry name" value="DUF218"/>
    <property type="match status" value="1"/>
</dbReference>
<dbReference type="Gene3D" id="3.40.50.620">
    <property type="entry name" value="HUPs"/>
    <property type="match status" value="1"/>
</dbReference>
<sequence length="217" mass="24728">MNKLAYDNLKIIWDYMHMNMKPCQVDCIVGFGNYNDDIAIRAAELYKMGYSSKILFTGGLGRNTSDLWEVSEAERFADIAIHQGVERSDIIIENKSTNTAENIIFTKKVFEDLGMNVTKILVVHQPFMERRIYAALKVYWPDIDAIITSPQLSIEEYIKNSVQQGLDEKTVIDVIVGDFQRIDVYAKRGYQIPQIIPDAVNDAFKVMVGLGYTSQLI</sequence>
<evidence type="ECO:0000313" key="2">
    <source>
        <dbReference type="EMBL" id="MCG4609375.1"/>
    </source>
</evidence>
<dbReference type="InterPro" id="IPR014729">
    <property type="entry name" value="Rossmann-like_a/b/a_fold"/>
</dbReference>
<organism evidence="2 3">
    <name type="scientific">Anaeromassilibacillus senegalensis</name>
    <dbReference type="NCBI Taxonomy" id="1673717"/>
    <lineage>
        <taxon>Bacteria</taxon>
        <taxon>Bacillati</taxon>
        <taxon>Bacillota</taxon>
        <taxon>Clostridia</taxon>
        <taxon>Eubacteriales</taxon>
        <taxon>Acutalibacteraceae</taxon>
        <taxon>Anaeromassilibacillus</taxon>
    </lineage>
</organism>
<accession>A0ABS9MEY9</accession>
<dbReference type="RefSeq" id="WP_237966210.1">
    <property type="nucleotide sequence ID" value="NZ_JAKNHQ010000001.1"/>
</dbReference>
<proteinExistence type="predicted"/>
<dbReference type="InterPro" id="IPR003848">
    <property type="entry name" value="DUF218"/>
</dbReference>
<name>A0ABS9MEY9_9FIRM</name>
<dbReference type="CDD" id="cd06259">
    <property type="entry name" value="YdcF-like"/>
    <property type="match status" value="1"/>
</dbReference>
<dbReference type="PANTHER" id="PTHR30336">
    <property type="entry name" value="INNER MEMBRANE PROTEIN, PROBABLE PERMEASE"/>
    <property type="match status" value="1"/>
</dbReference>
<reference evidence="2 3" key="1">
    <citation type="submission" date="2022-01" db="EMBL/GenBank/DDBJ databases">
        <title>Collection of gut derived symbiotic bacterial strains cultured from healthy donors.</title>
        <authorList>
            <person name="Lin H."/>
            <person name="Kohout C."/>
            <person name="Waligurski E."/>
            <person name="Pamer E.G."/>
        </authorList>
    </citation>
    <scope>NUCLEOTIDE SEQUENCE [LARGE SCALE GENOMIC DNA]</scope>
    <source>
        <strain evidence="2 3">DFI.7.58</strain>
    </source>
</reference>
<gene>
    <name evidence="2" type="ORF">L0P57_00235</name>
</gene>